<proteinExistence type="predicted"/>
<feature type="region of interest" description="Disordered" evidence="1">
    <location>
        <begin position="340"/>
        <end position="376"/>
    </location>
</feature>
<dbReference type="InterPro" id="IPR009496">
    <property type="entry name" value="RGM_C"/>
</dbReference>
<dbReference type="PANTHER" id="PTHR31428">
    <property type="entry name" value="RGM DOMAIN FAMILY MEMBER DRAG-1"/>
    <property type="match status" value="1"/>
</dbReference>
<feature type="region of interest" description="Disordered" evidence="1">
    <location>
        <begin position="161"/>
        <end position="265"/>
    </location>
</feature>
<feature type="region of interest" description="Disordered" evidence="1">
    <location>
        <begin position="25"/>
        <end position="54"/>
    </location>
</feature>
<evidence type="ECO:0000256" key="1">
    <source>
        <dbReference type="SAM" id="MobiDB-lite"/>
    </source>
</evidence>
<evidence type="ECO:0000313" key="4">
    <source>
        <dbReference type="RefSeq" id="XP_004408359.1"/>
    </source>
</evidence>
<feature type="compositionally biased region" description="Gly residues" evidence="1">
    <location>
        <begin position="482"/>
        <end position="492"/>
    </location>
</feature>
<accession>A0A9B0LWS0</accession>
<feature type="region of interest" description="Disordered" evidence="1">
    <location>
        <begin position="839"/>
        <end position="865"/>
    </location>
</feature>
<sequence>MASCGVLLGNEVGCSRSRRLQRQSGLGGLALAAPGGRARRTAETTVSTPPPGWQPSCRLRQALRSPTRECSQGKYRGSSEVLEGDAGGSEPRWGGWPGVSVGGSLVVRWRLRASGPSRTASDNSEADFPASCLGDTTELDGGDALQAVRGRWASPAWAAAGVGEPGRTLHPPGPGSRAPRSQRRSPAASVPAQLVPPPHPPRAALKPEREGAGRAAAGAAGQRRHWRGPGGGRAREGRAVRGGAPGARGRGGTSLPARCSRRRSEAALSPQRDLFSSSFLLNSSSRERLVVTGRAGWMGMGRGAGRSALGFWPTLAFLLCSFPAVAEELICTKVGEAAGPMESREESRLGAGESTKRSTASQSEVPRFPRISGVALPSDTKPVTGRLVDPVHWPLATLESGPWELVCRGKATERLGTTGLPAGSPQSPQQAESPAAFCYLLTSQEAARGWAPGDPAVTGSVSVAKLVSGPRADRVTRRQAWCGGGASGPPGKGDGKDKSGSCTPGRASSEPPSSRQAPSCCDLWWSPWRWCQEESSPGPSRTPGPAQSPIRFTSVSSDETAWTPPAGPSLPCWFAQPRTLALLLRLQAEAAPCLLPPRPPVCAPGRHPPPAHLPNCSHTAWPVAWPQTVPWAPASPGPGPELRPFTAPLPPPARRTCLLGLHCAPPTATLPRAPKHKIQPRPGHPGPPQPAAPHRTRRRSNRTCVCGSQEESYLWSRPTICFSSSSSAQALTPGCRRQQTWASLLLPSRGPRADPGAPTPPPVFLRLTGALLVSPCSPPRPGWVTTRGSPATVASAGLGPPVLSVSMSLSASTCRYAQPGADSPFEGIWRQVRGRLERSPSPAWAGPPLHHHLGTANPLSPSPSPSSRQLTIIFKNFQECVDQKVYQAEMDELPAAFADGSKNGGDKHGANSLKITEKVSGQHVEIQAKYIGTTIVVRQVGRYLTFAVRMPEEVVNAVEDRDSQGLYLCLRGCPLNQQIDFQAFRANAEGPRPHRPEAASPAPAAPDTFPYETAVAKCKEKLPVEDLYYQACVFDLLTTGDVNFTLAAYYALEDVKMLHSNKDRLHLYERTREPPGRAAAAGLPPAPRPLLGSLLLLALLPAFLEAVAAGQERRQPLPAGYGRLPQSCPGLCAGGKSPRAGELGLQGVGRRRNGQGQLACPDPLRSPHLPPRALLPTSPPTSAGWGEEQGLQASQPRASLAGLVPRVPSLKPVATQPGEGGLPLRALAPTSCQPGLPIRGALNQSRLCCCPREPRDQHRARLHPQKGQEGGSHSPALSWPSGLGLGAALLLFPRDLSYTGAGGSPPPLQEVPFLCPTPGQADQLRAFGGRARQRAVETLLGRGPGPPAAAFEGQQETMGLDGLSARTGVQARLPSGGREHCRPTSEGRRLDVLFQLPEEALCRWQGQTGTETGTAGAEKAAQRKPLLNCILEMKEIRQARAGVPCQPSAQRVGPSSSFAECVRLRPECEVSPKNTSEERTCSPSSPIGETHAPLTISSIRHVTVKQIVCRPTPIAVTGQNQAGMGWGVKVQEWRPKPKLDQVKGPHSLKCSFRRQADSSSMSRNSACWSR</sequence>
<dbReference type="RefSeq" id="XP_004408359.1">
    <property type="nucleotide sequence ID" value="XM_004408302.1"/>
</dbReference>
<feature type="region of interest" description="Disordered" evidence="1">
    <location>
        <begin position="668"/>
        <end position="702"/>
    </location>
</feature>
<evidence type="ECO:0000313" key="3">
    <source>
        <dbReference type="Proteomes" id="UP000245340"/>
    </source>
</evidence>
<organism evidence="3 4">
    <name type="scientific">Odobenus rosmarus divergens</name>
    <name type="common">Pacific walrus</name>
    <dbReference type="NCBI Taxonomy" id="9708"/>
    <lineage>
        <taxon>Eukaryota</taxon>
        <taxon>Metazoa</taxon>
        <taxon>Chordata</taxon>
        <taxon>Craniata</taxon>
        <taxon>Vertebrata</taxon>
        <taxon>Euteleostomi</taxon>
        <taxon>Mammalia</taxon>
        <taxon>Eutheria</taxon>
        <taxon>Laurasiatheria</taxon>
        <taxon>Carnivora</taxon>
        <taxon>Caniformia</taxon>
        <taxon>Pinnipedia</taxon>
        <taxon>Odobenidae</taxon>
        <taxon>Odobenus</taxon>
    </lineage>
</organism>
<dbReference type="GO" id="GO:0015026">
    <property type="term" value="F:coreceptor activity"/>
    <property type="evidence" value="ECO:0007669"/>
    <property type="project" value="TreeGrafter"/>
</dbReference>
<feature type="domain" description="Repulsive guidance molecule C-terminal" evidence="2">
    <location>
        <begin position="867"/>
        <end position="1059"/>
    </location>
</feature>
<feature type="region of interest" description="Disordered" evidence="1">
    <location>
        <begin position="1259"/>
        <end position="1278"/>
    </location>
</feature>
<feature type="region of interest" description="Disordered" evidence="1">
    <location>
        <begin position="115"/>
        <end position="134"/>
    </location>
</feature>
<feature type="region of interest" description="Disordered" evidence="1">
    <location>
        <begin position="1142"/>
        <end position="1195"/>
    </location>
</feature>
<dbReference type="GO" id="GO:0030509">
    <property type="term" value="P:BMP signaling pathway"/>
    <property type="evidence" value="ECO:0007669"/>
    <property type="project" value="TreeGrafter"/>
</dbReference>
<feature type="compositionally biased region" description="Pro residues" evidence="1">
    <location>
        <begin position="682"/>
        <end position="691"/>
    </location>
</feature>
<dbReference type="Proteomes" id="UP000245340">
    <property type="component" value="Unplaced"/>
</dbReference>
<feature type="compositionally biased region" description="Gly residues" evidence="1">
    <location>
        <begin position="243"/>
        <end position="252"/>
    </location>
</feature>
<gene>
    <name evidence="4" type="primary">LOC101376543</name>
</gene>
<name>A0A9B0LWS0_ODORO</name>
<dbReference type="InterPro" id="IPR040287">
    <property type="entry name" value="RGM"/>
</dbReference>
<feature type="region of interest" description="Disordered" evidence="1">
    <location>
        <begin position="477"/>
        <end position="518"/>
    </location>
</feature>
<dbReference type="Gene3D" id="3.40.1000.10">
    <property type="entry name" value="Mog1/PsbP, alpha/beta/alpha sandwich"/>
    <property type="match status" value="1"/>
</dbReference>
<dbReference type="Pfam" id="PF06534">
    <property type="entry name" value="RGM_C"/>
    <property type="match status" value="1"/>
</dbReference>
<evidence type="ECO:0000259" key="2">
    <source>
        <dbReference type="Pfam" id="PF06534"/>
    </source>
</evidence>
<reference evidence="4" key="1">
    <citation type="submission" date="2025-08" db="UniProtKB">
        <authorList>
            <consortium name="RefSeq"/>
        </authorList>
    </citation>
    <scope>IDENTIFICATION</scope>
</reference>
<feature type="region of interest" description="Disordered" evidence="1">
    <location>
        <begin position="68"/>
        <end position="95"/>
    </location>
</feature>
<protein>
    <submittedName>
        <fullName evidence="4">Uncharacterized protein LOC101376543</fullName>
    </submittedName>
</protein>
<dbReference type="GO" id="GO:0005886">
    <property type="term" value="C:plasma membrane"/>
    <property type="evidence" value="ECO:0007669"/>
    <property type="project" value="TreeGrafter"/>
</dbReference>
<keyword evidence="3" id="KW-1185">Reference proteome</keyword>
<dbReference type="PANTHER" id="PTHR31428:SF4">
    <property type="entry name" value="REPULSIVE GUIDANCE MOLECULE A"/>
    <property type="match status" value="1"/>
</dbReference>
<feature type="compositionally biased region" description="Low complexity" evidence="1">
    <location>
        <begin position="175"/>
        <end position="193"/>
    </location>
</feature>